<evidence type="ECO:0000313" key="8">
    <source>
        <dbReference type="Proteomes" id="UP001565220"/>
    </source>
</evidence>
<dbReference type="PANTHER" id="PTHR42789:SF1">
    <property type="entry name" value="D-ISOMER SPECIFIC 2-HYDROXYACID DEHYDROGENASE FAMILY PROTEIN (AFU_ORTHOLOGUE AFUA_6G10090)"/>
    <property type="match status" value="1"/>
</dbReference>
<evidence type="ECO:0000256" key="2">
    <source>
        <dbReference type="ARBA" id="ARBA00023002"/>
    </source>
</evidence>
<dbReference type="SUPFAM" id="SSF52283">
    <property type="entry name" value="Formate/glycerate dehydrogenase catalytic domain-like"/>
    <property type="match status" value="1"/>
</dbReference>
<dbReference type="Proteomes" id="UP001565220">
    <property type="component" value="Unassembled WGS sequence"/>
</dbReference>
<dbReference type="EMBL" id="JBGFFE010000001">
    <property type="protein sequence ID" value="MEY8762386.1"/>
    <property type="molecule type" value="Genomic_DNA"/>
</dbReference>
<evidence type="ECO:0000256" key="4">
    <source>
        <dbReference type="RuleBase" id="RU003719"/>
    </source>
</evidence>
<comment type="caution">
    <text evidence="7">The sequence shown here is derived from an EMBL/GenBank/DDBJ whole genome shotgun (WGS) entry which is preliminary data.</text>
</comment>
<name>A0ABV4DT13_9CLOT</name>
<dbReference type="InterPro" id="IPR036291">
    <property type="entry name" value="NAD(P)-bd_dom_sf"/>
</dbReference>
<dbReference type="InterPro" id="IPR050857">
    <property type="entry name" value="D-2-hydroxyacid_DH"/>
</dbReference>
<dbReference type="Gene3D" id="3.40.50.720">
    <property type="entry name" value="NAD(P)-binding Rossmann-like Domain"/>
    <property type="match status" value="2"/>
</dbReference>
<accession>A0ABV4DT13</accession>
<proteinExistence type="inferred from homology"/>
<dbReference type="InterPro" id="IPR006140">
    <property type="entry name" value="D-isomer_DH_NAD-bd"/>
</dbReference>
<dbReference type="RefSeq" id="WP_369868361.1">
    <property type="nucleotide sequence ID" value="NZ_JBGFFE010000001.1"/>
</dbReference>
<evidence type="ECO:0000256" key="1">
    <source>
        <dbReference type="ARBA" id="ARBA00005854"/>
    </source>
</evidence>
<dbReference type="Pfam" id="PF02826">
    <property type="entry name" value="2-Hacid_dh_C"/>
    <property type="match status" value="1"/>
</dbReference>
<dbReference type="Pfam" id="PF00389">
    <property type="entry name" value="2-Hacid_dh"/>
    <property type="match status" value="1"/>
</dbReference>
<protein>
    <submittedName>
        <fullName evidence="7">Hydroxyacid dehydrogenase</fullName>
        <ecNumber evidence="7">1.1.1.-</ecNumber>
    </submittedName>
</protein>
<organism evidence="7 8">
    <name type="scientific">Clostridium lapidicellarium</name>
    <dbReference type="NCBI Taxonomy" id="3240931"/>
    <lineage>
        <taxon>Bacteria</taxon>
        <taxon>Bacillati</taxon>
        <taxon>Bacillota</taxon>
        <taxon>Clostridia</taxon>
        <taxon>Eubacteriales</taxon>
        <taxon>Clostridiaceae</taxon>
        <taxon>Clostridium</taxon>
    </lineage>
</organism>
<gene>
    <name evidence="7" type="ORF">AB8S09_01805</name>
</gene>
<evidence type="ECO:0000259" key="5">
    <source>
        <dbReference type="Pfam" id="PF00389"/>
    </source>
</evidence>
<keyword evidence="2 4" id="KW-0560">Oxidoreductase</keyword>
<dbReference type="InterPro" id="IPR006139">
    <property type="entry name" value="D-isomer_2_OHA_DH_cat_dom"/>
</dbReference>
<dbReference type="InterPro" id="IPR029753">
    <property type="entry name" value="D-isomer_DH_CS"/>
</dbReference>
<evidence type="ECO:0000313" key="7">
    <source>
        <dbReference type="EMBL" id="MEY8762386.1"/>
    </source>
</evidence>
<evidence type="ECO:0000259" key="6">
    <source>
        <dbReference type="Pfam" id="PF02826"/>
    </source>
</evidence>
<feature type="domain" description="D-isomer specific 2-hydroxyacid dehydrogenase NAD-binding" evidence="6">
    <location>
        <begin position="104"/>
        <end position="281"/>
    </location>
</feature>
<dbReference type="CDD" id="cd12173">
    <property type="entry name" value="PGDH_4"/>
    <property type="match status" value="1"/>
</dbReference>
<reference evidence="7 8" key="1">
    <citation type="submission" date="2024-08" db="EMBL/GenBank/DDBJ databases">
        <title>Clostridium lapicellarii sp. nov., and Clostridium renhuaiense sp. nov., two species isolated from the mud in a fermentation cellar used for producing sauce-flavour Chinese liquors.</title>
        <authorList>
            <person name="Yang F."/>
            <person name="Wang H."/>
            <person name="Chen L.Q."/>
            <person name="Zhou N."/>
            <person name="Lu J.J."/>
            <person name="Pu X.X."/>
            <person name="Wan B."/>
            <person name="Wang L."/>
            <person name="Liu S.J."/>
        </authorList>
    </citation>
    <scope>NUCLEOTIDE SEQUENCE [LARGE SCALE GENOMIC DNA]</scope>
    <source>
        <strain evidence="7 8">MT-113</strain>
    </source>
</reference>
<keyword evidence="8" id="KW-1185">Reference proteome</keyword>
<feature type="domain" description="D-isomer specific 2-hydroxyacid dehydrogenase catalytic" evidence="5">
    <location>
        <begin position="4"/>
        <end position="312"/>
    </location>
</feature>
<sequence>MKKVVISHRLYEDGMKLLEGNVDIKITNNGNAEEIESDLVDADAFIIRIGHIDRKSIMKARNLKVIARPGVGVDNVDIDAATEKGIPVVIAPGANTRSVAEHTLGLIFAASKDIVHSDFEMRNGNFGIRSSYKAFELLGKTLGLVGFGNIGREVAKLCQNIGMKVVVFDPFVKSEIIEESGYKYEDRLEKLLQKSDVVSIHVPLTGETRGMIGKKELNIMKSDSVIINCSRGGIVNENDLIEALRNNVIHSAGLDVFSNEPLSKESPFFKLKNVIVTPHMAAQTKEAAAAMATMAAKGVLDILDNKKYEYVANKEVYNHPKWRNIH</sequence>
<dbReference type="SUPFAM" id="SSF51735">
    <property type="entry name" value="NAD(P)-binding Rossmann-fold domains"/>
    <property type="match status" value="1"/>
</dbReference>
<comment type="similarity">
    <text evidence="1 4">Belongs to the D-isomer specific 2-hydroxyacid dehydrogenase family.</text>
</comment>
<dbReference type="PROSITE" id="PS00671">
    <property type="entry name" value="D_2_HYDROXYACID_DH_3"/>
    <property type="match status" value="1"/>
</dbReference>
<evidence type="ECO:0000256" key="3">
    <source>
        <dbReference type="ARBA" id="ARBA00023027"/>
    </source>
</evidence>
<dbReference type="GO" id="GO:0016491">
    <property type="term" value="F:oxidoreductase activity"/>
    <property type="evidence" value="ECO:0007669"/>
    <property type="project" value="UniProtKB-KW"/>
</dbReference>
<dbReference type="EC" id="1.1.1.-" evidence="7"/>
<dbReference type="PANTHER" id="PTHR42789">
    <property type="entry name" value="D-ISOMER SPECIFIC 2-HYDROXYACID DEHYDROGENASE FAMILY PROTEIN (AFU_ORTHOLOGUE AFUA_6G10090)"/>
    <property type="match status" value="1"/>
</dbReference>
<dbReference type="PROSITE" id="PS00670">
    <property type="entry name" value="D_2_HYDROXYACID_DH_2"/>
    <property type="match status" value="1"/>
</dbReference>
<keyword evidence="3" id="KW-0520">NAD</keyword>